<feature type="compositionally biased region" description="Basic and acidic residues" evidence="2">
    <location>
        <begin position="507"/>
        <end position="516"/>
    </location>
</feature>
<feature type="repeat" description="ANK" evidence="1">
    <location>
        <begin position="213"/>
        <end position="245"/>
    </location>
</feature>
<protein>
    <submittedName>
        <fullName evidence="3">Uncharacterized protein</fullName>
    </submittedName>
</protein>
<dbReference type="SUPFAM" id="SSF48403">
    <property type="entry name" value="Ankyrin repeat"/>
    <property type="match status" value="1"/>
</dbReference>
<dbReference type="Pfam" id="PF13857">
    <property type="entry name" value="Ank_5"/>
    <property type="match status" value="1"/>
</dbReference>
<dbReference type="PANTHER" id="PTHR24133">
    <property type="entry name" value="ANKYRIN DOMAIN-CONTAINING"/>
    <property type="match status" value="1"/>
</dbReference>
<feature type="region of interest" description="Disordered" evidence="2">
    <location>
        <begin position="294"/>
        <end position="333"/>
    </location>
</feature>
<dbReference type="InterPro" id="IPR002110">
    <property type="entry name" value="Ankyrin_rpt"/>
</dbReference>
<dbReference type="PANTHER" id="PTHR24133:SF40">
    <property type="entry name" value="ANKYRIN REPEAT DOMAIN 44"/>
    <property type="match status" value="1"/>
</dbReference>
<feature type="repeat" description="ANK" evidence="1">
    <location>
        <begin position="66"/>
        <end position="98"/>
    </location>
</feature>
<feature type="compositionally biased region" description="Low complexity" evidence="2">
    <location>
        <begin position="295"/>
        <end position="304"/>
    </location>
</feature>
<sequence>MAAAPASSDALPSDDEEVTTAEFSVDLADSHTWSINFYECASEGDLECLEEILDSGHVAVNDVDVDGFTALMVAAAEGHADVVRALLRRGAEVSMRTYELRSSALHFAAKKGNAEVMTALCSCDATVVDCWNIHADTPLIWACLEGQVEAVKVLLDHGADVGVLNQYGASTVLCAVMIGEDLEQEHERDEQRAEILTMLLEKNGKLVNFQDREGSSAMHLAASCGYLACVKTLLAFGADITLRNASGQTPLEEAQDSELPGSSACVEHLRGIWRQLEEEAAVRMMAMLEMEEDAASGTAGAASNKKSKKKSKKAKRKTAGKQQQQLAQQEVELSQRHADNIAAQQRGSGDDVDKAATSELVVEDLSSGRDRDSTAVGVSATEVKDDEISSVSSEDAPIGDQVVVMSPESDGDREGHAVKDGIGLSTSTMDEQPDQATRKDLLPSTTAWTTVGKKHRPAIAAMATTPAKASASSLREKTLSIPARRRNSAAPLCSKPLPHTSRRKPTHRPDDARERSSSGGPALLAKGHASTKQVDALAHPSIRSHVDKWGKWSSVTTASQSVAPLSQLNPDAISFGSLGPTTGSIKTSSVSSTGASSLAGLSIASASLRRPFFSSSHAPHTSAFTTGMHYSPAGRRTWKQHRSSGVYQVAHETRDRWVSKLHLSNESVAETLGYLACGLCGELVNDNLQCSGSASRKAGEKTSTCTQLYCASCLECSAFRAANSVTFKCIKCHEVITKESMARNSLAQAQAASLGLSMSTGLNGGAHDDAASYTLENMQHTLEMSGPRVSAVDLRAFFLAPGTDLTTLSNGQLEVLECSHQLALAQITEQRLANARALERLQMEEWLKMRQNLLPCAPR</sequence>
<gene>
    <name evidence="3" type="ORF">HBR001_LOCUS332</name>
</gene>
<accession>A0AAV0T057</accession>
<feature type="region of interest" description="Disordered" evidence="2">
    <location>
        <begin position="363"/>
        <end position="393"/>
    </location>
</feature>
<keyword evidence="4" id="KW-1185">Reference proteome</keyword>
<evidence type="ECO:0000256" key="1">
    <source>
        <dbReference type="PROSITE-ProRule" id="PRU00023"/>
    </source>
</evidence>
<dbReference type="PROSITE" id="PS50297">
    <property type="entry name" value="ANK_REP_REGION"/>
    <property type="match status" value="3"/>
</dbReference>
<feature type="region of interest" description="Disordered" evidence="2">
    <location>
        <begin position="462"/>
        <end position="535"/>
    </location>
</feature>
<name>A0AAV0T057_HYABA</name>
<dbReference type="InterPro" id="IPR052391">
    <property type="entry name" value="E3_Ligase-Neurotoxin"/>
</dbReference>
<reference evidence="3" key="1">
    <citation type="submission" date="2022-12" db="EMBL/GenBank/DDBJ databases">
        <authorList>
            <person name="Webb A."/>
        </authorList>
    </citation>
    <scope>NUCLEOTIDE SEQUENCE</scope>
    <source>
        <strain evidence="3">Hp1</strain>
    </source>
</reference>
<comment type="caution">
    <text evidence="3">The sequence shown here is derived from an EMBL/GenBank/DDBJ whole genome shotgun (WGS) entry which is preliminary data.</text>
</comment>
<dbReference type="PROSITE" id="PS50088">
    <property type="entry name" value="ANK_REPEAT"/>
    <property type="match status" value="3"/>
</dbReference>
<dbReference type="AlphaFoldDB" id="A0AAV0T057"/>
<proteinExistence type="predicted"/>
<dbReference type="Proteomes" id="UP001162031">
    <property type="component" value="Unassembled WGS sequence"/>
</dbReference>
<feature type="repeat" description="ANK" evidence="1">
    <location>
        <begin position="134"/>
        <end position="166"/>
    </location>
</feature>
<dbReference type="EMBL" id="CANTFL010000037">
    <property type="protein sequence ID" value="CAI5709720.1"/>
    <property type="molecule type" value="Genomic_DNA"/>
</dbReference>
<dbReference type="InterPro" id="IPR036770">
    <property type="entry name" value="Ankyrin_rpt-contain_sf"/>
</dbReference>
<feature type="compositionally biased region" description="Basic residues" evidence="2">
    <location>
        <begin position="305"/>
        <end position="319"/>
    </location>
</feature>
<feature type="compositionally biased region" description="Low complexity" evidence="2">
    <location>
        <begin position="320"/>
        <end position="332"/>
    </location>
</feature>
<evidence type="ECO:0000313" key="3">
    <source>
        <dbReference type="EMBL" id="CAI5709720.1"/>
    </source>
</evidence>
<feature type="compositionally biased region" description="Low complexity" evidence="2">
    <location>
        <begin position="462"/>
        <end position="473"/>
    </location>
</feature>
<dbReference type="SMART" id="SM00248">
    <property type="entry name" value="ANK"/>
    <property type="match status" value="5"/>
</dbReference>
<dbReference type="PRINTS" id="PR01415">
    <property type="entry name" value="ANKYRIN"/>
</dbReference>
<keyword evidence="1" id="KW-0040">ANK repeat</keyword>
<dbReference type="Gene3D" id="1.25.40.20">
    <property type="entry name" value="Ankyrin repeat-containing domain"/>
    <property type="match status" value="2"/>
</dbReference>
<evidence type="ECO:0000256" key="2">
    <source>
        <dbReference type="SAM" id="MobiDB-lite"/>
    </source>
</evidence>
<organism evidence="3 4">
    <name type="scientific">Hyaloperonospora brassicae</name>
    <name type="common">Brassica downy mildew</name>
    <name type="synonym">Peronospora brassicae</name>
    <dbReference type="NCBI Taxonomy" id="162125"/>
    <lineage>
        <taxon>Eukaryota</taxon>
        <taxon>Sar</taxon>
        <taxon>Stramenopiles</taxon>
        <taxon>Oomycota</taxon>
        <taxon>Peronosporomycetes</taxon>
        <taxon>Peronosporales</taxon>
        <taxon>Peronosporaceae</taxon>
        <taxon>Hyaloperonospora</taxon>
    </lineage>
</organism>
<dbReference type="Pfam" id="PF12796">
    <property type="entry name" value="Ank_2"/>
    <property type="match status" value="2"/>
</dbReference>
<evidence type="ECO:0000313" key="4">
    <source>
        <dbReference type="Proteomes" id="UP001162031"/>
    </source>
</evidence>